<evidence type="ECO:0000256" key="3">
    <source>
        <dbReference type="ARBA" id="ARBA00006958"/>
    </source>
</evidence>
<sequence length="408" mass="46626">MERLIIEKNRYYFLRRKKLTLSFGLILLTLLKSHFPDRKVWIKHWIARRRMQGAHHNLFMELQLEDPMKYRRCLRMNSDLFETLVNKVTPLIVKKDTHLRKAISPAERLLFAPPRGTNSTLHAICTTGATPPRGANSTQHAICTGGANKLGHFSIVLLALVDAHLRFIFVDVGTNGRIGDSGVWNKCHLNKQARPSAKRRCQLRFATLATPFGRAEGRAKNYLENNKIPPSTLPGTDSLFPYIVIGDEGFPLSQEVLIPYPKDLVRGRVDRRIFNYRLSRPRRCSENAFGVMANRFQIFRSPMRYDPDVATTIVLAVCCLHNWLRSDVVGRSMYTPPNFVDSEDVYAGRVNMGEWHDGNNAGLARLVHQGGNRHAESALDLRNRWCEYFNGPGAVPWQDRMVRLPEAQ</sequence>
<dbReference type="InterPro" id="IPR045249">
    <property type="entry name" value="HARBI1-like"/>
</dbReference>
<dbReference type="PANTHER" id="PTHR22930:SF269">
    <property type="entry name" value="NUCLEASE HARBI1-LIKE PROTEIN"/>
    <property type="match status" value="1"/>
</dbReference>
<accession>A0AAE1LS35</accession>
<gene>
    <name evidence="9" type="ORF">KUF71_016559</name>
</gene>
<organism evidence="9 10">
    <name type="scientific">Frankliniella fusca</name>
    <dbReference type="NCBI Taxonomy" id="407009"/>
    <lineage>
        <taxon>Eukaryota</taxon>
        <taxon>Metazoa</taxon>
        <taxon>Ecdysozoa</taxon>
        <taxon>Arthropoda</taxon>
        <taxon>Hexapoda</taxon>
        <taxon>Insecta</taxon>
        <taxon>Pterygota</taxon>
        <taxon>Neoptera</taxon>
        <taxon>Paraneoptera</taxon>
        <taxon>Thysanoptera</taxon>
        <taxon>Terebrantia</taxon>
        <taxon>Thripoidea</taxon>
        <taxon>Thripidae</taxon>
        <taxon>Frankliniella</taxon>
    </lineage>
</organism>
<name>A0AAE1LS35_9NEOP</name>
<reference evidence="9" key="1">
    <citation type="submission" date="2021-07" db="EMBL/GenBank/DDBJ databases">
        <authorList>
            <person name="Catto M.A."/>
            <person name="Jacobson A."/>
            <person name="Kennedy G."/>
            <person name="Labadie P."/>
            <person name="Hunt B.G."/>
            <person name="Srinivasan R."/>
        </authorList>
    </citation>
    <scope>NUCLEOTIDE SEQUENCE</scope>
    <source>
        <strain evidence="9">PL_HMW_Pooled</strain>
        <tissue evidence="9">Head</tissue>
    </source>
</reference>
<dbReference type="Pfam" id="PF13359">
    <property type="entry name" value="DDE_Tnp_4"/>
    <property type="match status" value="1"/>
</dbReference>
<dbReference type="Proteomes" id="UP001219518">
    <property type="component" value="Unassembled WGS sequence"/>
</dbReference>
<dbReference type="EMBL" id="JAHWGI010001326">
    <property type="protein sequence ID" value="KAK3928312.1"/>
    <property type="molecule type" value="Genomic_DNA"/>
</dbReference>
<evidence type="ECO:0000256" key="6">
    <source>
        <dbReference type="ARBA" id="ARBA00022801"/>
    </source>
</evidence>
<comment type="subcellular location">
    <subcellularLocation>
        <location evidence="2">Nucleus</location>
    </subcellularLocation>
</comment>
<keyword evidence="7" id="KW-0539">Nucleus</keyword>
<evidence type="ECO:0000313" key="9">
    <source>
        <dbReference type="EMBL" id="KAK3928312.1"/>
    </source>
</evidence>
<dbReference type="GO" id="GO:0004518">
    <property type="term" value="F:nuclease activity"/>
    <property type="evidence" value="ECO:0007669"/>
    <property type="project" value="UniProtKB-KW"/>
</dbReference>
<evidence type="ECO:0000256" key="7">
    <source>
        <dbReference type="ARBA" id="ARBA00023242"/>
    </source>
</evidence>
<evidence type="ECO:0000259" key="8">
    <source>
        <dbReference type="Pfam" id="PF13359"/>
    </source>
</evidence>
<comment type="caution">
    <text evidence="9">The sequence shown here is derived from an EMBL/GenBank/DDBJ whole genome shotgun (WGS) entry which is preliminary data.</text>
</comment>
<keyword evidence="4" id="KW-0540">Nuclease</keyword>
<keyword evidence="6" id="KW-0378">Hydrolase</keyword>
<proteinExistence type="inferred from homology"/>
<dbReference type="GO" id="GO:0005634">
    <property type="term" value="C:nucleus"/>
    <property type="evidence" value="ECO:0007669"/>
    <property type="project" value="UniProtKB-SubCell"/>
</dbReference>
<dbReference type="AlphaFoldDB" id="A0AAE1LS35"/>
<dbReference type="InterPro" id="IPR027806">
    <property type="entry name" value="HARBI1_dom"/>
</dbReference>
<evidence type="ECO:0000256" key="1">
    <source>
        <dbReference type="ARBA" id="ARBA00001968"/>
    </source>
</evidence>
<evidence type="ECO:0000256" key="4">
    <source>
        <dbReference type="ARBA" id="ARBA00022722"/>
    </source>
</evidence>
<feature type="domain" description="DDE Tnp4" evidence="8">
    <location>
        <begin position="148"/>
        <end position="322"/>
    </location>
</feature>
<evidence type="ECO:0000256" key="2">
    <source>
        <dbReference type="ARBA" id="ARBA00004123"/>
    </source>
</evidence>
<dbReference type="PANTHER" id="PTHR22930">
    <property type="match status" value="1"/>
</dbReference>
<comment type="similarity">
    <text evidence="3">Belongs to the HARBI1 family.</text>
</comment>
<comment type="cofactor">
    <cofactor evidence="1">
        <name>a divalent metal cation</name>
        <dbReference type="ChEBI" id="CHEBI:60240"/>
    </cofactor>
</comment>
<evidence type="ECO:0000313" key="10">
    <source>
        <dbReference type="Proteomes" id="UP001219518"/>
    </source>
</evidence>
<evidence type="ECO:0000256" key="5">
    <source>
        <dbReference type="ARBA" id="ARBA00022723"/>
    </source>
</evidence>
<dbReference type="GO" id="GO:0046872">
    <property type="term" value="F:metal ion binding"/>
    <property type="evidence" value="ECO:0007669"/>
    <property type="project" value="UniProtKB-KW"/>
</dbReference>
<reference evidence="9" key="2">
    <citation type="journal article" date="2023" name="BMC Genomics">
        <title>Pest status, molecular evolution, and epigenetic factors derived from the genome assembly of Frankliniella fusca, a thysanopteran phytovirus vector.</title>
        <authorList>
            <person name="Catto M.A."/>
            <person name="Labadie P.E."/>
            <person name="Jacobson A.L."/>
            <person name="Kennedy G.G."/>
            <person name="Srinivasan R."/>
            <person name="Hunt B.G."/>
        </authorList>
    </citation>
    <scope>NUCLEOTIDE SEQUENCE</scope>
    <source>
        <strain evidence="9">PL_HMW_Pooled</strain>
    </source>
</reference>
<keyword evidence="5" id="KW-0479">Metal-binding</keyword>
<keyword evidence="10" id="KW-1185">Reference proteome</keyword>
<protein>
    <submittedName>
        <fullName evidence="9">Protein ALP1-like</fullName>
    </submittedName>
</protein>
<dbReference type="GO" id="GO:0016787">
    <property type="term" value="F:hydrolase activity"/>
    <property type="evidence" value="ECO:0007669"/>
    <property type="project" value="UniProtKB-KW"/>
</dbReference>